<dbReference type="eggNOG" id="COG1234">
    <property type="taxonomic scope" value="Bacteria"/>
</dbReference>
<gene>
    <name evidence="1" type="ORF">HMP0721_0895</name>
</gene>
<comment type="caution">
    <text evidence="1">The sequence shown here is derived from an EMBL/GenBank/DDBJ whole genome shotgun (WGS) entry which is preliminary data.</text>
</comment>
<evidence type="ECO:0000313" key="1">
    <source>
        <dbReference type="EMBL" id="EFV02129.1"/>
    </source>
</evidence>
<dbReference type="Gene3D" id="3.60.15.10">
    <property type="entry name" value="Ribonuclease Z/Hydroxyacylglutathione hydrolase-like"/>
    <property type="match status" value="1"/>
</dbReference>
<dbReference type="STRING" id="887929.HMP0721_0895"/>
<dbReference type="PANTHER" id="PTHR46018">
    <property type="entry name" value="ZINC PHOSPHODIESTERASE ELAC PROTEIN 1"/>
    <property type="match status" value="1"/>
</dbReference>
<sequence>MKKMELTMLGTGNALVTEYYNTCFVIGENNQYFMVDGGGGNTVLSQLKHAGFDWMDMREMFVTHKHVDHIMGIIWMIRMICQYMNQGDYEGEANIYAHDEVTGILRSAANRLLQKKETRFIDERLHLIEVHDGETRNINGNDITFFDIGSTKAKQFGFCMKLSNGEKLTCCGDEPCEKSSYKYAENSDWLLHEAFCLAEDAGIWNPYEKHHSTVKDACELAEKLNIKNLILYHTEDRRIEKRKELYITEGRQYYHGNLYIPDDLERITIGE</sequence>
<organism evidence="1 2">
    <name type="scientific">Pseudoramibacter alactolyticus ATCC 23263</name>
    <dbReference type="NCBI Taxonomy" id="887929"/>
    <lineage>
        <taxon>Bacteria</taxon>
        <taxon>Bacillati</taxon>
        <taxon>Bacillota</taxon>
        <taxon>Clostridia</taxon>
        <taxon>Eubacteriales</taxon>
        <taxon>Eubacteriaceae</taxon>
        <taxon>Pseudoramibacter</taxon>
    </lineage>
</organism>
<dbReference type="Proteomes" id="UP000004754">
    <property type="component" value="Unassembled WGS sequence"/>
</dbReference>
<accession>E6MFL2</accession>
<dbReference type="InterPro" id="IPR036866">
    <property type="entry name" value="RibonucZ/Hydroxyglut_hydro"/>
</dbReference>
<dbReference type="PANTHER" id="PTHR46018:SF7">
    <property type="entry name" value="RIBONUCLEASE Z"/>
    <property type="match status" value="1"/>
</dbReference>
<reference evidence="1 2" key="1">
    <citation type="submission" date="2010-12" db="EMBL/GenBank/DDBJ databases">
        <authorList>
            <person name="Muzny D."/>
            <person name="Qin X."/>
            <person name="Deng J."/>
            <person name="Jiang H."/>
            <person name="Liu Y."/>
            <person name="Qu J."/>
            <person name="Song X.-Z."/>
            <person name="Zhang L."/>
            <person name="Thornton R."/>
            <person name="Coyle M."/>
            <person name="Francisco L."/>
            <person name="Jackson L."/>
            <person name="Javaid M."/>
            <person name="Korchina V."/>
            <person name="Kovar C."/>
            <person name="Mata R."/>
            <person name="Mathew T."/>
            <person name="Ngo R."/>
            <person name="Nguyen L."/>
            <person name="Nguyen N."/>
            <person name="Okwuonu G."/>
            <person name="Ongeri F."/>
            <person name="Pham C."/>
            <person name="Simmons D."/>
            <person name="Wilczek-Boney K."/>
            <person name="Hale W."/>
            <person name="Jakkamsetti A."/>
            <person name="Pham P."/>
            <person name="Ruth R."/>
            <person name="San Lucas F."/>
            <person name="Warren J."/>
            <person name="Zhang J."/>
            <person name="Zhao Z."/>
            <person name="Zhou C."/>
            <person name="Zhu D."/>
            <person name="Lee S."/>
            <person name="Bess C."/>
            <person name="Blankenburg K."/>
            <person name="Forbes L."/>
            <person name="Fu Q."/>
            <person name="Gubbala S."/>
            <person name="Hirani K."/>
            <person name="Jayaseelan J.C."/>
            <person name="Lara F."/>
            <person name="Munidasa M."/>
            <person name="Palculict T."/>
            <person name="Patil S."/>
            <person name="Pu L.-L."/>
            <person name="Saada N."/>
            <person name="Tang L."/>
            <person name="Weissenberger G."/>
            <person name="Zhu Y."/>
            <person name="Hemphill L."/>
            <person name="Shang Y."/>
            <person name="Youmans B."/>
            <person name="Ayvaz T."/>
            <person name="Ross M."/>
            <person name="Santibanez J."/>
            <person name="Aqrawi P."/>
            <person name="Gross S."/>
            <person name="Joshi V."/>
            <person name="Fowler G."/>
            <person name="Nazareth L."/>
            <person name="Reid J."/>
            <person name="Worley K."/>
            <person name="Petrosino J."/>
            <person name="Highlander S."/>
            <person name="Gibbs R."/>
        </authorList>
    </citation>
    <scope>NUCLEOTIDE SEQUENCE [LARGE SCALE GENOMIC DNA]</scope>
    <source>
        <strain evidence="1 2">ATCC 23263</strain>
    </source>
</reference>
<dbReference type="Pfam" id="PF23023">
    <property type="entry name" value="Anti-Pycsar_Apyc1"/>
    <property type="match status" value="1"/>
</dbReference>
<dbReference type="EMBL" id="AEQN01000014">
    <property type="protein sequence ID" value="EFV02129.1"/>
    <property type="molecule type" value="Genomic_DNA"/>
</dbReference>
<proteinExistence type="predicted"/>
<dbReference type="GO" id="GO:0042781">
    <property type="term" value="F:3'-tRNA processing endoribonuclease activity"/>
    <property type="evidence" value="ECO:0007669"/>
    <property type="project" value="TreeGrafter"/>
</dbReference>
<keyword evidence="2" id="KW-1185">Reference proteome</keyword>
<dbReference type="AlphaFoldDB" id="E6MFL2"/>
<dbReference type="SUPFAM" id="SSF56281">
    <property type="entry name" value="Metallo-hydrolase/oxidoreductase"/>
    <property type="match status" value="1"/>
</dbReference>
<evidence type="ECO:0000313" key="2">
    <source>
        <dbReference type="Proteomes" id="UP000004754"/>
    </source>
</evidence>
<protein>
    <submittedName>
        <fullName evidence="1">Uncharacterized protein</fullName>
    </submittedName>
</protein>
<dbReference type="HOGENOM" id="CLU_1044874_0_0_9"/>
<name>E6MFL2_9FIRM</name>